<evidence type="ECO:0000256" key="15">
    <source>
        <dbReference type="PROSITE-ProRule" id="PRU00175"/>
    </source>
</evidence>
<keyword evidence="10 16" id="KW-0406">Ion transport</keyword>
<keyword evidence="12" id="KW-0325">Glycoprotein</keyword>
<sequence>MSVIVTVQKNYTGDNCQAAMAQWDAGEGKDAEKECLWRKCTQQVQYKVDLGYSKVRMNDRMPFQYPRGLNREMFVREKNRQSRMLAERVRRLNNDAFQPYLYYEFEKLIRHFYDGHSRILALFNLPMGALIEEQLSVSNYLHKNQTSVKELECSKTVSSILKFKNDLIELVNRNWEFDWGRHNEDVTDITFFEAIKYRIPPSPIPMIEAYQKETPSKRKLVEHTNQLFRLLLELWRDLSQNVAARENAKCQKVIAEIEQIIKNEPLVARVAYNPVRSRLVRNLEVILQSKISFALFTNVHLILSVDSNALAARGQGGKYFENNMATLRFRFLSMTVIRMEESREYNNFNLLVDLGSTMGLYFGLTLLTVFELIIFFLFHKKSTATSSGSGSQPRQNARTVPAVYSIPRPKTVANAPLSVAKDRRQPIIIKRGKTMPIAFGPGEFFAAQKVYFRGISEPIDSLCHFSAENLCLLKYLEDGDALTAKVHNVMSEWLTNEFHQKLTEKEDFFLVTYFRHLIGEAKSNENAGSKMPKESAAHLGIFWEYLRNSQKNDQLWKRMRLADGQMMHLIDQLCQIEYSYLFNHDPFLINNLTESADDNLCSSWQNEHILAKKFADIPSVLSAFNHWIYFMAPIDSQLQLIVRSWVEQFVLRTAHNDNSRCWWDWPEFDLALFQEIGLFFANARNAFSLTSEKFARIDGIKQLLDSVCDNIKNAWGPCPQHSATFPIIQQWNTAVCVNGKLRYKAGAWRRGCCEIASPSSRKRSHQQTQLDNINNSNNNENEKDGKKCIICLEGERQFAFDPCGHLCCCEGCADKIEKNEPEPNCPICREIINKKIRIFHP</sequence>
<dbReference type="InterPro" id="IPR013083">
    <property type="entry name" value="Znf_RING/FYVE/PHD"/>
</dbReference>
<dbReference type="PROSITE" id="PS50089">
    <property type="entry name" value="ZF_RING_2"/>
    <property type="match status" value="1"/>
</dbReference>
<dbReference type="InterPro" id="IPR001841">
    <property type="entry name" value="Znf_RING"/>
</dbReference>
<dbReference type="Proteomes" id="UP001620645">
    <property type="component" value="Unassembled WGS sequence"/>
</dbReference>
<evidence type="ECO:0000256" key="14">
    <source>
        <dbReference type="ARBA" id="ARBA00023303"/>
    </source>
</evidence>
<name>A0ABD2JPV9_HETSC</name>
<evidence type="ECO:0000256" key="2">
    <source>
        <dbReference type="ARBA" id="ARBA00007193"/>
    </source>
</evidence>
<evidence type="ECO:0000256" key="7">
    <source>
        <dbReference type="ARBA" id="ARBA00022833"/>
    </source>
</evidence>
<evidence type="ECO:0000256" key="11">
    <source>
        <dbReference type="ARBA" id="ARBA00023136"/>
    </source>
</evidence>
<evidence type="ECO:0000256" key="17">
    <source>
        <dbReference type="SAM" id="MobiDB-lite"/>
    </source>
</evidence>
<feature type="transmembrane region" description="Helical" evidence="18">
    <location>
        <begin position="358"/>
        <end position="378"/>
    </location>
</feature>
<evidence type="ECO:0000313" key="21">
    <source>
        <dbReference type="Proteomes" id="UP001620645"/>
    </source>
</evidence>
<feature type="region of interest" description="Disordered" evidence="17">
    <location>
        <begin position="759"/>
        <end position="778"/>
    </location>
</feature>
<keyword evidence="6 15" id="KW-0479">Metal-binding</keyword>
<proteinExistence type="inferred from homology"/>
<dbReference type="PANTHER" id="PTHR47355">
    <property type="entry name" value="E3 UBIQUITIN-PROTEIN LIGASE SPL2"/>
    <property type="match status" value="1"/>
</dbReference>
<evidence type="ECO:0000256" key="5">
    <source>
        <dbReference type="ARBA" id="ARBA00022692"/>
    </source>
</evidence>
<dbReference type="Gene3D" id="1.10.287.770">
    <property type="entry name" value="YojJ-like"/>
    <property type="match status" value="1"/>
</dbReference>
<evidence type="ECO:0000256" key="9">
    <source>
        <dbReference type="ARBA" id="ARBA00023053"/>
    </source>
</evidence>
<dbReference type="GO" id="GO:0008270">
    <property type="term" value="F:zinc ion binding"/>
    <property type="evidence" value="ECO:0007669"/>
    <property type="project" value="UniProtKB-KW"/>
</dbReference>
<dbReference type="EMBL" id="JBICCN010000118">
    <property type="protein sequence ID" value="KAL3092468.1"/>
    <property type="molecule type" value="Genomic_DNA"/>
</dbReference>
<organism evidence="20 21">
    <name type="scientific">Heterodera schachtii</name>
    <name type="common">Sugarbeet cyst nematode worm</name>
    <name type="synonym">Tylenchus schachtii</name>
    <dbReference type="NCBI Taxonomy" id="97005"/>
    <lineage>
        <taxon>Eukaryota</taxon>
        <taxon>Metazoa</taxon>
        <taxon>Ecdysozoa</taxon>
        <taxon>Nematoda</taxon>
        <taxon>Chromadorea</taxon>
        <taxon>Rhabditida</taxon>
        <taxon>Tylenchina</taxon>
        <taxon>Tylenchomorpha</taxon>
        <taxon>Tylenchoidea</taxon>
        <taxon>Heteroderidae</taxon>
        <taxon>Heteroderinae</taxon>
        <taxon>Heterodera</taxon>
    </lineage>
</organism>
<dbReference type="Pfam" id="PF00858">
    <property type="entry name" value="ASC"/>
    <property type="match status" value="1"/>
</dbReference>
<dbReference type="Pfam" id="PF13920">
    <property type="entry name" value="zf-C3HC4_3"/>
    <property type="match status" value="1"/>
</dbReference>
<dbReference type="AlphaFoldDB" id="A0ABD2JPV9"/>
<keyword evidence="9" id="KW-0915">Sodium</keyword>
<comment type="subcellular location">
    <subcellularLocation>
        <location evidence="1">Membrane</location>
        <topology evidence="1">Multi-pass membrane protein</topology>
    </subcellularLocation>
</comment>
<keyword evidence="14 16" id="KW-0407">Ion channel</keyword>
<dbReference type="SUPFAM" id="SSF57850">
    <property type="entry name" value="RING/U-box"/>
    <property type="match status" value="1"/>
</dbReference>
<keyword evidence="6 15" id="KW-0863">Zinc-finger</keyword>
<accession>A0ABD2JPV9</accession>
<keyword evidence="21" id="KW-1185">Reference proteome</keyword>
<evidence type="ECO:0000256" key="8">
    <source>
        <dbReference type="ARBA" id="ARBA00022989"/>
    </source>
</evidence>
<evidence type="ECO:0000256" key="13">
    <source>
        <dbReference type="ARBA" id="ARBA00023201"/>
    </source>
</evidence>
<evidence type="ECO:0000256" key="1">
    <source>
        <dbReference type="ARBA" id="ARBA00004141"/>
    </source>
</evidence>
<feature type="domain" description="RING-type" evidence="19">
    <location>
        <begin position="788"/>
        <end position="829"/>
    </location>
</feature>
<reference evidence="20 21" key="1">
    <citation type="submission" date="2024-10" db="EMBL/GenBank/DDBJ databases">
        <authorList>
            <person name="Kim D."/>
        </authorList>
    </citation>
    <scope>NUCLEOTIDE SEQUENCE [LARGE SCALE GENOMIC DNA]</scope>
    <source>
        <strain evidence="20">Taebaek</strain>
    </source>
</reference>
<comment type="similarity">
    <text evidence="2 16">Belongs to the amiloride-sensitive sodium channel (TC 1.A.6) family.</text>
</comment>
<evidence type="ECO:0000256" key="6">
    <source>
        <dbReference type="ARBA" id="ARBA00022771"/>
    </source>
</evidence>
<dbReference type="InterPro" id="IPR001873">
    <property type="entry name" value="ENaC"/>
</dbReference>
<keyword evidence="11 18" id="KW-0472">Membrane</keyword>
<keyword evidence="13 16" id="KW-0739">Sodium transport</keyword>
<evidence type="ECO:0000256" key="10">
    <source>
        <dbReference type="ARBA" id="ARBA00023065"/>
    </source>
</evidence>
<evidence type="ECO:0000256" key="16">
    <source>
        <dbReference type="RuleBase" id="RU000679"/>
    </source>
</evidence>
<keyword evidence="5 16" id="KW-0812">Transmembrane</keyword>
<dbReference type="GO" id="GO:0016020">
    <property type="term" value="C:membrane"/>
    <property type="evidence" value="ECO:0007669"/>
    <property type="project" value="UniProtKB-SubCell"/>
</dbReference>
<keyword evidence="8 18" id="KW-1133">Transmembrane helix</keyword>
<evidence type="ECO:0000256" key="18">
    <source>
        <dbReference type="SAM" id="Phobius"/>
    </source>
</evidence>
<evidence type="ECO:0000256" key="4">
    <source>
        <dbReference type="ARBA" id="ARBA00022461"/>
    </source>
</evidence>
<evidence type="ECO:0000313" key="20">
    <source>
        <dbReference type="EMBL" id="KAL3092468.1"/>
    </source>
</evidence>
<keyword evidence="3 16" id="KW-0813">Transport</keyword>
<keyword evidence="7" id="KW-0862">Zinc</keyword>
<gene>
    <name evidence="20" type="ORF">niasHS_007677</name>
</gene>
<dbReference type="Gene3D" id="3.30.40.10">
    <property type="entry name" value="Zinc/RING finger domain, C3HC4 (zinc finger)"/>
    <property type="match status" value="1"/>
</dbReference>
<evidence type="ECO:0000256" key="12">
    <source>
        <dbReference type="ARBA" id="ARBA00023180"/>
    </source>
</evidence>
<protein>
    <recommendedName>
        <fullName evidence="19">RING-type domain-containing protein</fullName>
    </recommendedName>
</protein>
<dbReference type="GO" id="GO:0005272">
    <property type="term" value="F:sodium channel activity"/>
    <property type="evidence" value="ECO:0007669"/>
    <property type="project" value="UniProtKB-KW"/>
</dbReference>
<keyword evidence="4 16" id="KW-0894">Sodium channel</keyword>
<dbReference type="PANTHER" id="PTHR47355:SF1">
    <property type="entry name" value="E3 UBIQUITIN-PROTEIN LIGASE SPL2"/>
    <property type="match status" value="1"/>
</dbReference>
<dbReference type="InterPro" id="IPR044247">
    <property type="entry name" value="SPL2-like"/>
</dbReference>
<evidence type="ECO:0000259" key="19">
    <source>
        <dbReference type="PROSITE" id="PS50089"/>
    </source>
</evidence>
<comment type="caution">
    <text evidence="20">The sequence shown here is derived from an EMBL/GenBank/DDBJ whole genome shotgun (WGS) entry which is preliminary data.</text>
</comment>
<evidence type="ECO:0000256" key="3">
    <source>
        <dbReference type="ARBA" id="ARBA00022448"/>
    </source>
</evidence>